<feature type="region of interest" description="Disordered" evidence="6">
    <location>
        <begin position="671"/>
        <end position="701"/>
    </location>
</feature>
<dbReference type="PANTHER" id="PTHR45709">
    <property type="entry name" value="LARGE SUBUNIT GTPASE 1 HOMOLOG-RELATED"/>
    <property type="match status" value="1"/>
</dbReference>
<keyword evidence="2" id="KW-0963">Cytoplasm</keyword>
<evidence type="ECO:0000256" key="3">
    <source>
        <dbReference type="ARBA" id="ARBA00022741"/>
    </source>
</evidence>
<comment type="caution">
    <text evidence="8">The sequence shown here is derived from an EMBL/GenBank/DDBJ whole genome shotgun (WGS) entry which is preliminary data.</text>
</comment>
<sequence length="701" mass="78614">MPPKGKKQQSSLGRAVIKSRFQGQRAIKVDEGKLHTTDTEEPKWVKMQSITQENDLEAFLSTAALAGTEFTAEKLNVRVVQDSYKNPFLLTEEEEMNTIAKHVENIDKLTVPRRPKWNKSMTADELHRLERESFLNWRRGMAKLEEDQGLLLTPYEKNLEVWRQLWRVMERSQLIVQIVDARNPLLFRSADLEKSVKELNPNKNNLLLINKADFLTEVQRRKWADYFDSQGIRYTFFSASLAAKEQEEERLAKEKEEYENALNAEKAKSLLDEDEDDDDDDDESKGSSEHEIHNEIQSEEVTGESEESTENSPSVSSVCNEQKDQAVESKDDLDRIRIRTTTDLLDLLIAETPKLQKVDKNGTEKGDQDEDDDTDEPTIVIGLVGYPNVGKSSTINALIGEKRVSVSSTPGKTKHFQTIHLTPKLVLCDCPGLVFPTFSTTKADQVCNGVLPIDQLREHTGPTTLVAQRIPQKVVEAIYGIRIKTQPKEDGGTGIPSSAELCSTYAIARGYFRSSQGNPDEARAARYILKDYVNGKLLYCHPPPNIKLEEHEHFNDEHHYVALQTTKKLAPTTRVPATALNYVAPASTNETSSASTAPTATRGSKTEAVDRSFFNHHMGAPSVRGKAASSMRGGFSRVTLYPHQRVMGDDGLPVPQGRRERQAMVQQNAIESGLTLGGKKHHKKGKKNQKQRSGAGYGDYV</sequence>
<evidence type="ECO:0000256" key="5">
    <source>
        <dbReference type="ARBA" id="ARBA00023134"/>
    </source>
</evidence>
<gene>
    <name evidence="8" type="ORF">BDA99DRAFT_530828</name>
</gene>
<keyword evidence="4" id="KW-0378">Hydrolase</keyword>
<dbReference type="GO" id="GO:0005829">
    <property type="term" value="C:cytosol"/>
    <property type="evidence" value="ECO:0007669"/>
    <property type="project" value="TreeGrafter"/>
</dbReference>
<dbReference type="CDD" id="cd01857">
    <property type="entry name" value="HSR1_MMR1"/>
    <property type="match status" value="1"/>
</dbReference>
<evidence type="ECO:0000313" key="8">
    <source>
        <dbReference type="EMBL" id="KAI9243151.1"/>
    </source>
</evidence>
<evidence type="ECO:0000256" key="2">
    <source>
        <dbReference type="ARBA" id="ARBA00022490"/>
    </source>
</evidence>
<dbReference type="InterPro" id="IPR006073">
    <property type="entry name" value="GTP-bd"/>
</dbReference>
<keyword evidence="5" id="KW-0342">GTP-binding</keyword>
<dbReference type="InterPro" id="IPR027417">
    <property type="entry name" value="P-loop_NTPase"/>
</dbReference>
<name>A0AAD5JVM3_9FUNG</name>
<reference evidence="8" key="2">
    <citation type="submission" date="2023-02" db="EMBL/GenBank/DDBJ databases">
        <authorList>
            <consortium name="DOE Joint Genome Institute"/>
            <person name="Mondo S.J."/>
            <person name="Chang Y."/>
            <person name="Wang Y."/>
            <person name="Ahrendt S."/>
            <person name="Andreopoulos W."/>
            <person name="Barry K."/>
            <person name="Beard J."/>
            <person name="Benny G.L."/>
            <person name="Blankenship S."/>
            <person name="Bonito G."/>
            <person name="Cuomo C."/>
            <person name="Desiro A."/>
            <person name="Gervers K.A."/>
            <person name="Hundley H."/>
            <person name="Kuo A."/>
            <person name="LaButti K."/>
            <person name="Lang B.F."/>
            <person name="Lipzen A."/>
            <person name="O'Donnell K."/>
            <person name="Pangilinan J."/>
            <person name="Reynolds N."/>
            <person name="Sandor L."/>
            <person name="Smith M.W."/>
            <person name="Tsang A."/>
            <person name="Grigoriev I.V."/>
            <person name="Stajich J.E."/>
            <person name="Spatafora J.W."/>
        </authorList>
    </citation>
    <scope>NUCLEOTIDE SEQUENCE</scope>
    <source>
        <strain evidence="8">RSA 2281</strain>
    </source>
</reference>
<evidence type="ECO:0000256" key="1">
    <source>
        <dbReference type="ARBA" id="ARBA00004496"/>
    </source>
</evidence>
<organism evidence="8 9">
    <name type="scientific">Phascolomyces articulosus</name>
    <dbReference type="NCBI Taxonomy" id="60185"/>
    <lineage>
        <taxon>Eukaryota</taxon>
        <taxon>Fungi</taxon>
        <taxon>Fungi incertae sedis</taxon>
        <taxon>Mucoromycota</taxon>
        <taxon>Mucoromycotina</taxon>
        <taxon>Mucoromycetes</taxon>
        <taxon>Mucorales</taxon>
        <taxon>Lichtheimiaceae</taxon>
        <taxon>Phascolomyces</taxon>
    </lineage>
</organism>
<evidence type="ECO:0000259" key="7">
    <source>
        <dbReference type="PROSITE" id="PS51721"/>
    </source>
</evidence>
<proteinExistence type="predicted"/>
<reference evidence="8" key="1">
    <citation type="journal article" date="2022" name="IScience">
        <title>Evolution of zygomycete secretomes and the origins of terrestrial fungal ecologies.</title>
        <authorList>
            <person name="Chang Y."/>
            <person name="Wang Y."/>
            <person name="Mondo S."/>
            <person name="Ahrendt S."/>
            <person name="Andreopoulos W."/>
            <person name="Barry K."/>
            <person name="Beard J."/>
            <person name="Benny G.L."/>
            <person name="Blankenship S."/>
            <person name="Bonito G."/>
            <person name="Cuomo C."/>
            <person name="Desiro A."/>
            <person name="Gervers K.A."/>
            <person name="Hundley H."/>
            <person name="Kuo A."/>
            <person name="LaButti K."/>
            <person name="Lang B.F."/>
            <person name="Lipzen A."/>
            <person name="O'Donnell K."/>
            <person name="Pangilinan J."/>
            <person name="Reynolds N."/>
            <person name="Sandor L."/>
            <person name="Smith M.E."/>
            <person name="Tsang A."/>
            <person name="Grigoriev I.V."/>
            <person name="Stajich J.E."/>
            <person name="Spatafora J.W."/>
        </authorList>
    </citation>
    <scope>NUCLEOTIDE SEQUENCE</scope>
    <source>
        <strain evidence="8">RSA 2281</strain>
    </source>
</reference>
<dbReference type="GO" id="GO:0005525">
    <property type="term" value="F:GTP binding"/>
    <property type="evidence" value="ECO:0007669"/>
    <property type="project" value="UniProtKB-KW"/>
</dbReference>
<feature type="domain" description="CP-type G" evidence="7">
    <location>
        <begin position="162"/>
        <end position="436"/>
    </location>
</feature>
<dbReference type="GO" id="GO:0003924">
    <property type="term" value="F:GTPase activity"/>
    <property type="evidence" value="ECO:0007669"/>
    <property type="project" value="InterPro"/>
</dbReference>
<dbReference type="InterPro" id="IPR030378">
    <property type="entry name" value="G_CP_dom"/>
</dbReference>
<dbReference type="SUPFAM" id="SSF52540">
    <property type="entry name" value="P-loop containing nucleoside triphosphate hydrolases"/>
    <property type="match status" value="1"/>
</dbReference>
<dbReference type="AlphaFoldDB" id="A0AAD5JVM3"/>
<evidence type="ECO:0000256" key="6">
    <source>
        <dbReference type="SAM" id="MobiDB-lite"/>
    </source>
</evidence>
<dbReference type="PROSITE" id="PS51721">
    <property type="entry name" value="G_CP"/>
    <property type="match status" value="1"/>
</dbReference>
<keyword evidence="9" id="KW-1185">Reference proteome</keyword>
<comment type="subcellular location">
    <subcellularLocation>
        <location evidence="1">Cytoplasm</location>
    </subcellularLocation>
</comment>
<feature type="region of interest" description="Disordered" evidence="6">
    <location>
        <begin position="262"/>
        <end position="331"/>
    </location>
</feature>
<feature type="compositionally biased region" description="Acidic residues" evidence="6">
    <location>
        <begin position="297"/>
        <end position="309"/>
    </location>
</feature>
<dbReference type="Pfam" id="PF01926">
    <property type="entry name" value="MMR_HSR1"/>
    <property type="match status" value="1"/>
</dbReference>
<feature type="compositionally biased region" description="Basic and acidic residues" evidence="6">
    <location>
        <begin position="284"/>
        <end position="296"/>
    </location>
</feature>
<feature type="compositionally biased region" description="Acidic residues" evidence="6">
    <location>
        <begin position="272"/>
        <end position="283"/>
    </location>
</feature>
<dbReference type="Proteomes" id="UP001209540">
    <property type="component" value="Unassembled WGS sequence"/>
</dbReference>
<evidence type="ECO:0000256" key="4">
    <source>
        <dbReference type="ARBA" id="ARBA00022801"/>
    </source>
</evidence>
<feature type="compositionally biased region" description="Basic and acidic residues" evidence="6">
    <location>
        <begin position="321"/>
        <end position="331"/>
    </location>
</feature>
<feature type="compositionally biased region" description="Basic residues" evidence="6">
    <location>
        <begin position="678"/>
        <end position="690"/>
    </location>
</feature>
<dbReference type="PANTHER" id="PTHR45709:SF2">
    <property type="entry name" value="LARGE SUBUNIT GTPASE 1 HOMOLOG"/>
    <property type="match status" value="1"/>
</dbReference>
<accession>A0AAD5JVM3</accession>
<keyword evidence="3" id="KW-0547">Nucleotide-binding</keyword>
<evidence type="ECO:0000313" key="9">
    <source>
        <dbReference type="Proteomes" id="UP001209540"/>
    </source>
</evidence>
<dbReference type="InterPro" id="IPR043358">
    <property type="entry name" value="GNL1-like"/>
</dbReference>
<dbReference type="Gene3D" id="3.40.50.300">
    <property type="entry name" value="P-loop containing nucleotide triphosphate hydrolases"/>
    <property type="match status" value="1"/>
</dbReference>
<dbReference type="GO" id="GO:0000054">
    <property type="term" value="P:ribosomal subunit export from nucleus"/>
    <property type="evidence" value="ECO:0007669"/>
    <property type="project" value="TreeGrafter"/>
</dbReference>
<protein>
    <recommendedName>
        <fullName evidence="7">CP-type G domain-containing protein</fullName>
    </recommendedName>
</protein>
<dbReference type="EMBL" id="JAIXMP010000093">
    <property type="protein sequence ID" value="KAI9243151.1"/>
    <property type="molecule type" value="Genomic_DNA"/>
</dbReference>